<evidence type="ECO:0000259" key="2">
    <source>
        <dbReference type="Pfam" id="PF08030"/>
    </source>
</evidence>
<dbReference type="InterPro" id="IPR050369">
    <property type="entry name" value="RBOH/FRE"/>
</dbReference>
<evidence type="ECO:0000313" key="3">
    <source>
        <dbReference type="EMBL" id="KAK9803926.1"/>
    </source>
</evidence>
<dbReference type="GO" id="GO:0016491">
    <property type="term" value="F:oxidoreductase activity"/>
    <property type="evidence" value="ECO:0007669"/>
    <property type="project" value="UniProtKB-KW"/>
</dbReference>
<keyword evidence="4" id="KW-1185">Reference proteome</keyword>
<keyword evidence="1" id="KW-0560">Oxidoreductase</keyword>
<organism evidence="3 4">
    <name type="scientific">[Myrmecia] bisecta</name>
    <dbReference type="NCBI Taxonomy" id="41462"/>
    <lineage>
        <taxon>Eukaryota</taxon>
        <taxon>Viridiplantae</taxon>
        <taxon>Chlorophyta</taxon>
        <taxon>core chlorophytes</taxon>
        <taxon>Trebouxiophyceae</taxon>
        <taxon>Trebouxiales</taxon>
        <taxon>Trebouxiaceae</taxon>
        <taxon>Myrmecia</taxon>
    </lineage>
</organism>
<gene>
    <name evidence="3" type="ORF">WJX72_005606</name>
</gene>
<reference evidence="3 4" key="1">
    <citation type="journal article" date="2024" name="Nat. Commun.">
        <title>Phylogenomics reveals the evolutionary origins of lichenization in chlorophyte algae.</title>
        <authorList>
            <person name="Puginier C."/>
            <person name="Libourel C."/>
            <person name="Otte J."/>
            <person name="Skaloud P."/>
            <person name="Haon M."/>
            <person name="Grisel S."/>
            <person name="Petersen M."/>
            <person name="Berrin J.G."/>
            <person name="Delaux P.M."/>
            <person name="Dal Grande F."/>
            <person name="Keller J."/>
        </authorList>
    </citation>
    <scope>NUCLEOTIDE SEQUENCE [LARGE SCALE GENOMIC DNA]</scope>
    <source>
        <strain evidence="3 4">SAG 2043</strain>
    </source>
</reference>
<proteinExistence type="predicted"/>
<comment type="caution">
    <text evidence="3">The sequence shown here is derived from an EMBL/GenBank/DDBJ whole genome shotgun (WGS) entry which is preliminary data.</text>
</comment>
<feature type="domain" description="Ferric reductase NAD binding" evidence="2">
    <location>
        <begin position="10"/>
        <end position="70"/>
    </location>
</feature>
<dbReference type="Pfam" id="PF08030">
    <property type="entry name" value="NAD_binding_6"/>
    <property type="match status" value="1"/>
</dbReference>
<dbReference type="PANTHER" id="PTHR11972">
    <property type="entry name" value="NADPH OXIDASE"/>
    <property type="match status" value="1"/>
</dbReference>
<dbReference type="Proteomes" id="UP001489004">
    <property type="component" value="Unassembled WGS sequence"/>
</dbReference>
<name>A0AAW1P5K9_9CHLO</name>
<dbReference type="AlphaFoldDB" id="A0AAW1P5K9"/>
<accession>A0AAW1P5K9</accession>
<dbReference type="EMBL" id="JALJOR010000019">
    <property type="protein sequence ID" value="KAK9803926.1"/>
    <property type="molecule type" value="Genomic_DNA"/>
</dbReference>
<dbReference type="GO" id="GO:0005886">
    <property type="term" value="C:plasma membrane"/>
    <property type="evidence" value="ECO:0007669"/>
    <property type="project" value="TreeGrafter"/>
</dbReference>
<protein>
    <recommendedName>
        <fullName evidence="2">Ferric reductase NAD binding domain-containing protein</fullName>
    </recommendedName>
</protein>
<evidence type="ECO:0000256" key="1">
    <source>
        <dbReference type="ARBA" id="ARBA00023002"/>
    </source>
</evidence>
<sequence length="88" mass="10124">MTLFRVAQVTAHQQVGIDVVSGMESHVITHFGRPDFDEIMKQLAKRHNGETVGTFFCGPPVLAKTLERTCRRINKKSKTKFDFFKEHF</sequence>
<dbReference type="Gene3D" id="3.40.50.80">
    <property type="entry name" value="Nucleotide-binding domain of ferredoxin-NADP reductase (FNR) module"/>
    <property type="match status" value="1"/>
</dbReference>
<dbReference type="InterPro" id="IPR039261">
    <property type="entry name" value="FNR_nucleotide-bd"/>
</dbReference>
<evidence type="ECO:0000313" key="4">
    <source>
        <dbReference type="Proteomes" id="UP001489004"/>
    </source>
</evidence>
<dbReference type="PANTHER" id="PTHR11972:SF153">
    <property type="entry name" value="SUPEROXIDE-GENERATING NADPH OXIDASE HEAVY CHAIN SUBUNIT A"/>
    <property type="match status" value="1"/>
</dbReference>
<dbReference type="InterPro" id="IPR013121">
    <property type="entry name" value="Fe_red_NAD-bd_6"/>
</dbReference>